<name>A0A9J6B0U0_SOLCO</name>
<evidence type="ECO:0000313" key="2">
    <source>
        <dbReference type="Proteomes" id="UP000824120"/>
    </source>
</evidence>
<evidence type="ECO:0000313" key="1">
    <source>
        <dbReference type="EMBL" id="KAG5630328.1"/>
    </source>
</evidence>
<dbReference type="Proteomes" id="UP000824120">
    <property type="component" value="Chromosome 1"/>
</dbReference>
<organism evidence="1 2">
    <name type="scientific">Solanum commersonii</name>
    <name type="common">Commerson's wild potato</name>
    <name type="synonym">Commerson's nightshade</name>
    <dbReference type="NCBI Taxonomy" id="4109"/>
    <lineage>
        <taxon>Eukaryota</taxon>
        <taxon>Viridiplantae</taxon>
        <taxon>Streptophyta</taxon>
        <taxon>Embryophyta</taxon>
        <taxon>Tracheophyta</taxon>
        <taxon>Spermatophyta</taxon>
        <taxon>Magnoliopsida</taxon>
        <taxon>eudicotyledons</taxon>
        <taxon>Gunneridae</taxon>
        <taxon>Pentapetalae</taxon>
        <taxon>asterids</taxon>
        <taxon>lamiids</taxon>
        <taxon>Solanales</taxon>
        <taxon>Solanaceae</taxon>
        <taxon>Solanoideae</taxon>
        <taxon>Solaneae</taxon>
        <taxon>Solanum</taxon>
    </lineage>
</organism>
<dbReference type="EMBL" id="JACXVP010000001">
    <property type="protein sequence ID" value="KAG5630328.1"/>
    <property type="molecule type" value="Genomic_DNA"/>
</dbReference>
<gene>
    <name evidence="1" type="ORF">H5410_002045</name>
</gene>
<sequence length="35" mass="4125">MNYIFHYFSMLWHFAHSRSASETLLLSRGSIGNHL</sequence>
<dbReference type="AlphaFoldDB" id="A0A9J6B0U0"/>
<keyword evidence="2" id="KW-1185">Reference proteome</keyword>
<proteinExistence type="predicted"/>
<comment type="caution">
    <text evidence="1">The sequence shown here is derived from an EMBL/GenBank/DDBJ whole genome shotgun (WGS) entry which is preliminary data.</text>
</comment>
<protein>
    <submittedName>
        <fullName evidence="1">Uncharacterized protein</fullName>
    </submittedName>
</protein>
<reference evidence="1 2" key="1">
    <citation type="submission" date="2020-09" db="EMBL/GenBank/DDBJ databases">
        <title>De no assembly of potato wild relative species, Solanum commersonii.</title>
        <authorList>
            <person name="Cho K."/>
        </authorList>
    </citation>
    <scope>NUCLEOTIDE SEQUENCE [LARGE SCALE GENOMIC DNA]</scope>
    <source>
        <strain evidence="1">LZ3.2</strain>
        <tissue evidence="1">Leaf</tissue>
    </source>
</reference>
<accession>A0A9J6B0U0</accession>